<accession>A0A8C3FKC6</accession>
<feature type="region of interest" description="Disordered" evidence="2">
    <location>
        <begin position="174"/>
        <end position="198"/>
    </location>
</feature>
<keyword evidence="5" id="KW-1185">Reference proteome</keyword>
<evidence type="ECO:0000313" key="4">
    <source>
        <dbReference type="Ensembl" id="ENSCPBP00000009952.1"/>
    </source>
</evidence>
<evidence type="ECO:0000259" key="3">
    <source>
        <dbReference type="PROSITE" id="PS51253"/>
    </source>
</evidence>
<feature type="domain" description="HTH CENPB-type" evidence="3">
    <location>
        <begin position="23"/>
        <end position="95"/>
    </location>
</feature>
<feature type="compositionally biased region" description="Polar residues" evidence="2">
    <location>
        <begin position="260"/>
        <end position="284"/>
    </location>
</feature>
<evidence type="ECO:0000256" key="1">
    <source>
        <dbReference type="ARBA" id="ARBA00023125"/>
    </source>
</evidence>
<dbReference type="AlphaFoldDB" id="A0A8C3FKC6"/>
<dbReference type="InterPro" id="IPR009057">
    <property type="entry name" value="Homeodomain-like_sf"/>
</dbReference>
<reference evidence="4" key="2">
    <citation type="submission" date="2025-09" db="UniProtKB">
        <authorList>
            <consortium name="Ensembl"/>
        </authorList>
    </citation>
    <scope>IDENTIFICATION</scope>
</reference>
<evidence type="ECO:0000256" key="2">
    <source>
        <dbReference type="SAM" id="MobiDB-lite"/>
    </source>
</evidence>
<dbReference type="InterPro" id="IPR050863">
    <property type="entry name" value="CenT-Element_Derived"/>
</dbReference>
<keyword evidence="1" id="KW-0238">DNA-binding</keyword>
<organism evidence="4 5">
    <name type="scientific">Chrysemys picta bellii</name>
    <name type="common">Western painted turtle</name>
    <name type="synonym">Emys bellii</name>
    <dbReference type="NCBI Taxonomy" id="8478"/>
    <lineage>
        <taxon>Eukaryota</taxon>
        <taxon>Metazoa</taxon>
        <taxon>Chordata</taxon>
        <taxon>Craniata</taxon>
        <taxon>Vertebrata</taxon>
        <taxon>Euteleostomi</taxon>
        <taxon>Archelosauria</taxon>
        <taxon>Testudinata</taxon>
        <taxon>Testudines</taxon>
        <taxon>Cryptodira</taxon>
        <taxon>Durocryptodira</taxon>
        <taxon>Testudinoidea</taxon>
        <taxon>Emydidae</taxon>
        <taxon>Chrysemys</taxon>
    </lineage>
</organism>
<feature type="compositionally biased region" description="Acidic residues" evidence="2">
    <location>
        <begin position="182"/>
        <end position="193"/>
    </location>
</feature>
<protein>
    <recommendedName>
        <fullName evidence="3">HTH CENPB-type domain-containing protein</fullName>
    </recommendedName>
</protein>
<evidence type="ECO:0000313" key="5">
    <source>
        <dbReference type="Proteomes" id="UP000694380"/>
    </source>
</evidence>
<dbReference type="SMART" id="SM00674">
    <property type="entry name" value="CENPB"/>
    <property type="match status" value="1"/>
</dbReference>
<dbReference type="PANTHER" id="PTHR19303">
    <property type="entry name" value="TRANSPOSON"/>
    <property type="match status" value="1"/>
</dbReference>
<dbReference type="Pfam" id="PF03221">
    <property type="entry name" value="HTH_Tnp_Tc5"/>
    <property type="match status" value="1"/>
</dbReference>
<name>A0A8C3FKC6_CHRPI</name>
<dbReference type="InterPro" id="IPR006600">
    <property type="entry name" value="HTH_CenpB_DNA-bd_dom"/>
</dbReference>
<proteinExistence type="predicted"/>
<feature type="region of interest" description="Disordered" evidence="2">
    <location>
        <begin position="258"/>
        <end position="284"/>
    </location>
</feature>
<dbReference type="PANTHER" id="PTHR19303:SF16">
    <property type="entry name" value="JERKY PROTEIN HOMOLOG-LIKE"/>
    <property type="match status" value="1"/>
</dbReference>
<sequence length="284" mass="32934">TCKLQKLVKHWNKLPKEVVESLSLDIFKSRLDNHLSGMLIHWLNLRRNKGVSISGEMMMAQTKIFHKELNLQHECDYLQGWLQKFKNRHGIHLHHVCGEKKFLMSMMSPSSLDFKCLKTKKLLMEYASGMSHPVVLELTKDLGEENLLDWMEVNKDVPIVSQMTHEEIVQMVQQGKNKDNEEASDGDEDDEDVTEKNSIDKCIQMATNLIEGLEQRHFIYEQEIMSLYMIQEKLIKEKPKYMRQAKLEDWLKVVKRSGEQHSTVKNPVASTSSTPNIPTAETPT</sequence>
<dbReference type="GO" id="GO:0005634">
    <property type="term" value="C:nucleus"/>
    <property type="evidence" value="ECO:0007669"/>
    <property type="project" value="TreeGrafter"/>
</dbReference>
<dbReference type="SUPFAM" id="SSF46689">
    <property type="entry name" value="Homeodomain-like"/>
    <property type="match status" value="1"/>
</dbReference>
<dbReference type="Ensembl" id="ENSCPBT00000011948.1">
    <property type="protein sequence ID" value="ENSCPBP00000009952.1"/>
    <property type="gene ID" value="ENSCPBG00000007661.1"/>
</dbReference>
<dbReference type="Gene3D" id="1.10.10.60">
    <property type="entry name" value="Homeodomain-like"/>
    <property type="match status" value="1"/>
</dbReference>
<dbReference type="OMA" id="EIMSLYM"/>
<reference evidence="4" key="1">
    <citation type="submission" date="2025-08" db="UniProtKB">
        <authorList>
            <consortium name="Ensembl"/>
        </authorList>
    </citation>
    <scope>IDENTIFICATION</scope>
</reference>
<dbReference type="GO" id="GO:0003677">
    <property type="term" value="F:DNA binding"/>
    <property type="evidence" value="ECO:0007669"/>
    <property type="project" value="UniProtKB-KW"/>
</dbReference>
<dbReference type="Proteomes" id="UP000694380">
    <property type="component" value="Unplaced"/>
</dbReference>
<dbReference type="GeneTree" id="ENSGT00950000185434"/>
<dbReference type="PROSITE" id="PS51253">
    <property type="entry name" value="HTH_CENPB"/>
    <property type="match status" value="1"/>
</dbReference>